<dbReference type="GO" id="GO:0032259">
    <property type="term" value="P:methylation"/>
    <property type="evidence" value="ECO:0007669"/>
    <property type="project" value="UniProtKB-KW"/>
</dbReference>
<dbReference type="InterPro" id="IPR004398">
    <property type="entry name" value="RNA_MeTrfase_RsmD"/>
</dbReference>
<evidence type="ECO:0000256" key="1">
    <source>
        <dbReference type="ARBA" id="ARBA00022603"/>
    </source>
</evidence>
<dbReference type="SUPFAM" id="SSF53335">
    <property type="entry name" value="S-adenosyl-L-methionine-dependent methyltransferases"/>
    <property type="match status" value="1"/>
</dbReference>
<dbReference type="EMBL" id="AP026798">
    <property type="protein sequence ID" value="BDR53542.1"/>
    <property type="molecule type" value="Genomic_DNA"/>
</dbReference>
<evidence type="ECO:0000256" key="2">
    <source>
        <dbReference type="ARBA" id="ARBA00022679"/>
    </source>
</evidence>
<evidence type="ECO:0000313" key="3">
    <source>
        <dbReference type="EMBL" id="BDR53542.1"/>
    </source>
</evidence>
<dbReference type="GO" id="GO:0008168">
    <property type="term" value="F:methyltransferase activity"/>
    <property type="evidence" value="ECO:0007669"/>
    <property type="project" value="UniProtKB-KW"/>
</dbReference>
<dbReference type="PIRSF" id="PIRSF004553">
    <property type="entry name" value="CHP00095"/>
    <property type="match status" value="1"/>
</dbReference>
<dbReference type="InterPro" id="IPR029063">
    <property type="entry name" value="SAM-dependent_MTases_sf"/>
</dbReference>
<gene>
    <name evidence="3" type="ORF">KIM372_14490</name>
</gene>
<dbReference type="PANTHER" id="PTHR43542">
    <property type="entry name" value="METHYLTRANSFERASE"/>
    <property type="match status" value="1"/>
</dbReference>
<dbReference type="InterPro" id="IPR002052">
    <property type="entry name" value="DNA_methylase_N6_adenine_CS"/>
</dbReference>
<organism evidence="3 4">
    <name type="scientific">Bombiscardovia nodaiensis</name>
    <dbReference type="NCBI Taxonomy" id="2932181"/>
    <lineage>
        <taxon>Bacteria</taxon>
        <taxon>Bacillati</taxon>
        <taxon>Actinomycetota</taxon>
        <taxon>Actinomycetes</taxon>
        <taxon>Bifidobacteriales</taxon>
        <taxon>Bifidobacteriaceae</taxon>
        <taxon>Bombiscardovia</taxon>
    </lineage>
</organism>
<proteinExistence type="predicted"/>
<keyword evidence="2" id="KW-0808">Transferase</keyword>
<dbReference type="PROSITE" id="PS00092">
    <property type="entry name" value="N6_MTASE"/>
    <property type="match status" value="1"/>
</dbReference>
<protein>
    <submittedName>
        <fullName evidence="3">DNA methyltransferase</fullName>
    </submittedName>
</protein>
<dbReference type="PANTHER" id="PTHR43542:SF1">
    <property type="entry name" value="METHYLTRANSFERASE"/>
    <property type="match status" value="1"/>
</dbReference>
<keyword evidence="4" id="KW-1185">Reference proteome</keyword>
<dbReference type="Pfam" id="PF03602">
    <property type="entry name" value="Cons_hypoth95"/>
    <property type="match status" value="1"/>
</dbReference>
<name>A0ABM8B9H1_9BIFI</name>
<sequence length="205" mass="21849">MRIIAGRFKGLPIPAALKGTRPTTDRTKEAIFSHLSAQGLISGARVLDLYAGTGALGFEALSRGASQLVAVESSRKAAGLISSSMARLKASPAWGAADSARALPITVERFLASCQPGQAQASPQQSQGPAQTFDLIFIDPPYAYETADCEQLLARLLRAGLVADGCVVVLERSTRSPEPQLPEGWVLDQYKSYGETGVFYLEHRA</sequence>
<dbReference type="Gene3D" id="3.40.50.150">
    <property type="entry name" value="Vaccinia Virus protein VP39"/>
    <property type="match status" value="1"/>
</dbReference>
<dbReference type="NCBIfam" id="TIGR00095">
    <property type="entry name" value="16S rRNA (guanine(966)-N(2))-methyltransferase RsmD"/>
    <property type="match status" value="1"/>
</dbReference>
<keyword evidence="1 3" id="KW-0489">Methyltransferase</keyword>
<evidence type="ECO:0000313" key="4">
    <source>
        <dbReference type="Proteomes" id="UP001321766"/>
    </source>
</evidence>
<reference evidence="3 4" key="1">
    <citation type="journal article" date="2023" name="Microbiol. Spectr.">
        <title>Symbiosis of Carpenter Bees with Uncharacterized Lactic Acid Bacteria Showing NAD Auxotrophy.</title>
        <authorList>
            <person name="Kawasaki S."/>
            <person name="Ozawa K."/>
            <person name="Mori T."/>
            <person name="Yamamoto A."/>
            <person name="Ito M."/>
            <person name="Ohkuma M."/>
            <person name="Sakamoto M."/>
            <person name="Matsutani M."/>
        </authorList>
    </citation>
    <scope>NUCLEOTIDE SEQUENCE [LARGE SCALE GENOMIC DNA]</scope>
    <source>
        <strain evidence="3 4">Kim37-2</strain>
    </source>
</reference>
<dbReference type="Proteomes" id="UP001321766">
    <property type="component" value="Chromosome"/>
</dbReference>
<dbReference type="CDD" id="cd02440">
    <property type="entry name" value="AdoMet_MTases"/>
    <property type="match status" value="1"/>
</dbReference>
<accession>A0ABM8B9H1</accession>